<evidence type="ECO:0008006" key="5">
    <source>
        <dbReference type="Google" id="ProtNLM"/>
    </source>
</evidence>
<evidence type="ECO:0000256" key="2">
    <source>
        <dbReference type="SAM" id="Phobius"/>
    </source>
</evidence>
<feature type="transmembrane region" description="Helical" evidence="2">
    <location>
        <begin position="332"/>
        <end position="357"/>
    </location>
</feature>
<dbReference type="KEGG" id="hprf:HLPR_20500"/>
<evidence type="ECO:0000256" key="1">
    <source>
        <dbReference type="SAM" id="Coils"/>
    </source>
</evidence>
<dbReference type="AlphaFoldDB" id="A0AAU9EE61"/>
<keyword evidence="1" id="KW-0175">Coiled coil</keyword>
<organism evidence="3 4">
    <name type="scientific">Helicovermis profundi</name>
    <dbReference type="NCBI Taxonomy" id="3065157"/>
    <lineage>
        <taxon>Bacteria</taxon>
        <taxon>Bacillati</taxon>
        <taxon>Bacillota</taxon>
        <taxon>Clostridia</taxon>
        <taxon>Helicovermis</taxon>
    </lineage>
</organism>
<feature type="transmembrane region" description="Helical" evidence="2">
    <location>
        <begin position="213"/>
        <end position="232"/>
    </location>
</feature>
<reference evidence="3 4" key="1">
    <citation type="submission" date="2023-08" db="EMBL/GenBank/DDBJ databases">
        <title>Helicovermis profunda gen. nov., sp. nov., a novel mesophilic, fermentative bacterium within the Bacillota from a deep-sea hydrothermal vent chimney.</title>
        <authorList>
            <person name="Miyazaki U."/>
            <person name="Mizutani D."/>
            <person name="Hashimoto Y."/>
            <person name="Tame A."/>
            <person name="Sawayama S."/>
            <person name="Miyazaki J."/>
            <person name="Takai K."/>
            <person name="Nakagawa S."/>
        </authorList>
    </citation>
    <scope>NUCLEOTIDE SEQUENCE [LARGE SCALE GENOMIC DNA]</scope>
    <source>
        <strain evidence="3 4">S502</strain>
    </source>
</reference>
<sequence>MNLLNDNNNVENLYVDSNVPKLAGEIYYNDLYAETGGKWIVGSLENDSSILVTYNKISVFRQVLSKIDGRRNIEELQNEINTLNIKCDVKEIIIYLSANGIVEYDNIKKKDFSEIRNLSINLFSIRLTWLVRFLKRNMTILDRFYEVLFFFMVSLFVFNTLNNNFGNLFLYENSVLKGYLISNVSMVISLLLHEFSHCYQALKKGLNPEKLSFVLYFGWFPMFYIKIPNMYSLERNDLLQVISAGAKSNIFQALFWMNLYFISRNELFKMFALGNISIFIYNLMPISLTDGYFYMSIMLRKSNLRLNLYKFVMYVFNKSKKIKLDIDNFDRIYYVLAISFILIGPLFNQVHLIYAIFSLLGIQIFCEKYILLIIPILIIFNGILNYIVITYKTKNYINA</sequence>
<gene>
    <name evidence="3" type="ORF">HLPR_20500</name>
</gene>
<feature type="transmembrane region" description="Helical" evidence="2">
    <location>
        <begin position="273"/>
        <end position="295"/>
    </location>
</feature>
<accession>A0AAU9EE61</accession>
<protein>
    <recommendedName>
        <fullName evidence="5">Peptidase M50</fullName>
    </recommendedName>
</protein>
<dbReference type="Proteomes" id="UP001321786">
    <property type="component" value="Chromosome"/>
</dbReference>
<feature type="transmembrane region" description="Helical" evidence="2">
    <location>
        <begin position="144"/>
        <end position="162"/>
    </location>
</feature>
<dbReference type="RefSeq" id="WP_338535339.1">
    <property type="nucleotide sequence ID" value="NZ_AP028654.1"/>
</dbReference>
<keyword evidence="2" id="KW-1133">Transmembrane helix</keyword>
<keyword evidence="2" id="KW-0472">Membrane</keyword>
<evidence type="ECO:0000313" key="3">
    <source>
        <dbReference type="EMBL" id="BEP29719.1"/>
    </source>
</evidence>
<dbReference type="EMBL" id="AP028654">
    <property type="protein sequence ID" value="BEP29719.1"/>
    <property type="molecule type" value="Genomic_DNA"/>
</dbReference>
<keyword evidence="2" id="KW-0812">Transmembrane</keyword>
<feature type="coiled-coil region" evidence="1">
    <location>
        <begin position="66"/>
        <end position="93"/>
    </location>
</feature>
<evidence type="ECO:0000313" key="4">
    <source>
        <dbReference type="Proteomes" id="UP001321786"/>
    </source>
</evidence>
<keyword evidence="4" id="KW-1185">Reference proteome</keyword>
<feature type="transmembrane region" description="Helical" evidence="2">
    <location>
        <begin position="369"/>
        <end position="389"/>
    </location>
</feature>
<proteinExistence type="predicted"/>
<feature type="transmembrane region" description="Helical" evidence="2">
    <location>
        <begin position="238"/>
        <end position="261"/>
    </location>
</feature>
<name>A0AAU9EE61_9FIRM</name>